<proteinExistence type="inferred from homology"/>
<dbReference type="PANTHER" id="PTHR31126">
    <property type="entry name" value="TYROSINE-PROTEIN PHOSPHATASE"/>
    <property type="match status" value="1"/>
</dbReference>
<dbReference type="EMBL" id="BSDE01000020">
    <property type="protein sequence ID" value="GLH75091.1"/>
    <property type="molecule type" value="Genomic_DNA"/>
</dbReference>
<feature type="domain" description="Tyrosine specific protein phosphatases" evidence="2">
    <location>
        <begin position="123"/>
        <end position="156"/>
    </location>
</feature>
<dbReference type="RefSeq" id="WP_420798893.1">
    <property type="nucleotide sequence ID" value="NZ_BSDE01000020.1"/>
</dbReference>
<dbReference type="InterPro" id="IPR029021">
    <property type="entry name" value="Prot-tyrosine_phosphatase-like"/>
</dbReference>
<gene>
    <name evidence="3" type="ORF">GETHLI_35940</name>
</gene>
<reference evidence="3 4" key="1">
    <citation type="journal article" date="2023" name="Antonie Van Leeuwenhoek">
        <title>Mesoterricola silvestris gen. nov., sp. nov., Mesoterricola sediminis sp. nov., Geothrix oryzae sp. nov., Geothrix edaphica sp. nov., Geothrix rubra sp. nov., and Geothrix limicola sp. nov., six novel members of Acidobacteriota isolated from soils.</title>
        <authorList>
            <person name="Itoh H."/>
            <person name="Sugisawa Y."/>
            <person name="Mise K."/>
            <person name="Xu Z."/>
            <person name="Kuniyasu M."/>
            <person name="Ushijima N."/>
            <person name="Kawano K."/>
            <person name="Kobayashi E."/>
            <person name="Shiratori Y."/>
            <person name="Masuda Y."/>
            <person name="Senoo K."/>
        </authorList>
    </citation>
    <scope>NUCLEOTIDE SEQUENCE [LARGE SCALE GENOMIC DNA]</scope>
    <source>
        <strain evidence="3 4">Red804</strain>
    </source>
</reference>
<accession>A0ABQ5QKN7</accession>
<keyword evidence="4" id="KW-1185">Reference proteome</keyword>
<dbReference type="Proteomes" id="UP001165069">
    <property type="component" value="Unassembled WGS sequence"/>
</dbReference>
<dbReference type="SUPFAM" id="SSF52799">
    <property type="entry name" value="(Phosphotyrosine protein) phosphatases II"/>
    <property type="match status" value="1"/>
</dbReference>
<sequence>MDSTTELSLPVAFNFRDVGGLSLLDGNSVNRQCLFRSAEPEKLDLFSFQKFIRSQRIKTVIDLRSSDEQRKDYSNLVDVETQFLSVPLFESINRSWANPKNTNALATARRYLEILEVGSSAIREIIGILSDKQNHPVLVHCAAGRDRTGIVIAVLLKLSGCESSELSNDYAKSDQAVSDGYRALPETIDHLFDLVNQKYSSLTAFMNANGVTNERIELMKKSLTRPNP</sequence>
<protein>
    <submittedName>
        <fullName evidence="3">Protein-tyrosine-phosphatase</fullName>
    </submittedName>
</protein>
<dbReference type="PROSITE" id="PS00383">
    <property type="entry name" value="TYR_PHOSPHATASE_1"/>
    <property type="match status" value="1"/>
</dbReference>
<dbReference type="InterPro" id="IPR000387">
    <property type="entry name" value="Tyr_Pase_dom"/>
</dbReference>
<dbReference type="InterPro" id="IPR016130">
    <property type="entry name" value="Tyr_Pase_AS"/>
</dbReference>
<dbReference type="PANTHER" id="PTHR31126:SF1">
    <property type="entry name" value="TYROSINE SPECIFIC PROTEIN PHOSPHATASES DOMAIN-CONTAINING PROTEIN"/>
    <property type="match status" value="1"/>
</dbReference>
<organism evidence="3 4">
    <name type="scientific">Geothrix limicola</name>
    <dbReference type="NCBI Taxonomy" id="2927978"/>
    <lineage>
        <taxon>Bacteria</taxon>
        <taxon>Pseudomonadati</taxon>
        <taxon>Acidobacteriota</taxon>
        <taxon>Holophagae</taxon>
        <taxon>Holophagales</taxon>
        <taxon>Holophagaceae</taxon>
        <taxon>Geothrix</taxon>
    </lineage>
</organism>
<evidence type="ECO:0000256" key="1">
    <source>
        <dbReference type="ARBA" id="ARBA00009580"/>
    </source>
</evidence>
<evidence type="ECO:0000313" key="3">
    <source>
        <dbReference type="EMBL" id="GLH75091.1"/>
    </source>
</evidence>
<name>A0ABQ5QKN7_9BACT</name>
<evidence type="ECO:0000259" key="2">
    <source>
        <dbReference type="PROSITE" id="PS50056"/>
    </source>
</evidence>
<dbReference type="Pfam" id="PF13350">
    <property type="entry name" value="Y_phosphatase3"/>
    <property type="match status" value="1"/>
</dbReference>
<dbReference type="InterPro" id="IPR026893">
    <property type="entry name" value="Tyr/Ser_Pase_IphP-type"/>
</dbReference>
<evidence type="ECO:0000313" key="4">
    <source>
        <dbReference type="Proteomes" id="UP001165069"/>
    </source>
</evidence>
<dbReference type="PROSITE" id="PS50056">
    <property type="entry name" value="TYR_PHOSPHATASE_2"/>
    <property type="match status" value="1"/>
</dbReference>
<comment type="similarity">
    <text evidence="1">Belongs to the protein-tyrosine phosphatase family.</text>
</comment>
<dbReference type="Gene3D" id="3.90.190.10">
    <property type="entry name" value="Protein tyrosine phosphatase superfamily"/>
    <property type="match status" value="1"/>
</dbReference>
<comment type="caution">
    <text evidence="3">The sequence shown here is derived from an EMBL/GenBank/DDBJ whole genome shotgun (WGS) entry which is preliminary data.</text>
</comment>